<feature type="region of interest" description="Disordered" evidence="1">
    <location>
        <begin position="47"/>
        <end position="76"/>
    </location>
</feature>
<protein>
    <submittedName>
        <fullName evidence="2">Uncharacterized protein</fullName>
    </submittedName>
</protein>
<gene>
    <name evidence="2" type="ORF">ACJMK2_001591</name>
</gene>
<reference evidence="2 3" key="1">
    <citation type="submission" date="2024-11" db="EMBL/GenBank/DDBJ databases">
        <title>Chromosome-level genome assembly of the freshwater bivalve Anodonta woodiana.</title>
        <authorList>
            <person name="Chen X."/>
        </authorList>
    </citation>
    <scope>NUCLEOTIDE SEQUENCE [LARGE SCALE GENOMIC DNA]</scope>
    <source>
        <strain evidence="2">MN2024</strain>
        <tissue evidence="2">Gills</tissue>
    </source>
</reference>
<dbReference type="AlphaFoldDB" id="A0ABD3XSQ6"/>
<evidence type="ECO:0000313" key="2">
    <source>
        <dbReference type="EMBL" id="KAL3889244.1"/>
    </source>
</evidence>
<sequence length="76" mass="8630">MPETNTTLHRTDNINTAQTQKSYAGIVTNGLNIEMTTQNPNENVVRNSLKDSNELENPETPEKKTTRRVDLSKEEE</sequence>
<feature type="compositionally biased region" description="Basic and acidic residues" evidence="1">
    <location>
        <begin position="60"/>
        <end position="76"/>
    </location>
</feature>
<evidence type="ECO:0000313" key="3">
    <source>
        <dbReference type="Proteomes" id="UP001634394"/>
    </source>
</evidence>
<dbReference type="EMBL" id="JBJQND010000001">
    <property type="protein sequence ID" value="KAL3889244.1"/>
    <property type="molecule type" value="Genomic_DNA"/>
</dbReference>
<comment type="caution">
    <text evidence="2">The sequence shown here is derived from an EMBL/GenBank/DDBJ whole genome shotgun (WGS) entry which is preliminary data.</text>
</comment>
<name>A0ABD3XSQ6_SINWO</name>
<dbReference type="Proteomes" id="UP001634394">
    <property type="component" value="Unassembled WGS sequence"/>
</dbReference>
<accession>A0ABD3XSQ6</accession>
<proteinExistence type="predicted"/>
<evidence type="ECO:0000256" key="1">
    <source>
        <dbReference type="SAM" id="MobiDB-lite"/>
    </source>
</evidence>
<keyword evidence="3" id="KW-1185">Reference proteome</keyword>
<feature type="non-terminal residue" evidence="2">
    <location>
        <position position="76"/>
    </location>
</feature>
<organism evidence="2 3">
    <name type="scientific">Sinanodonta woodiana</name>
    <name type="common">Chinese pond mussel</name>
    <name type="synonym">Anodonta woodiana</name>
    <dbReference type="NCBI Taxonomy" id="1069815"/>
    <lineage>
        <taxon>Eukaryota</taxon>
        <taxon>Metazoa</taxon>
        <taxon>Spiralia</taxon>
        <taxon>Lophotrochozoa</taxon>
        <taxon>Mollusca</taxon>
        <taxon>Bivalvia</taxon>
        <taxon>Autobranchia</taxon>
        <taxon>Heteroconchia</taxon>
        <taxon>Palaeoheterodonta</taxon>
        <taxon>Unionida</taxon>
        <taxon>Unionoidea</taxon>
        <taxon>Unionidae</taxon>
        <taxon>Unioninae</taxon>
        <taxon>Sinanodonta</taxon>
    </lineage>
</organism>